<dbReference type="InterPro" id="IPR051454">
    <property type="entry name" value="RNA/ubiquinone_mod_enzymes"/>
</dbReference>
<evidence type="ECO:0000313" key="1">
    <source>
        <dbReference type="EMBL" id="MBF7807879.1"/>
    </source>
</evidence>
<dbReference type="OMA" id="EACLYKC"/>
<organism evidence="1 2">
    <name type="scientific">Clostridium beijerinckii</name>
    <name type="common">Clostridium MP</name>
    <dbReference type="NCBI Taxonomy" id="1520"/>
    <lineage>
        <taxon>Bacteria</taxon>
        <taxon>Bacillati</taxon>
        <taxon>Bacillota</taxon>
        <taxon>Clostridia</taxon>
        <taxon>Eubacteriales</taxon>
        <taxon>Clostridiaceae</taxon>
        <taxon>Clostridium</taxon>
    </lineage>
</organism>
<proteinExistence type="predicted"/>
<dbReference type="Pfam" id="PF01136">
    <property type="entry name" value="Peptidase_U32"/>
    <property type="match status" value="1"/>
</dbReference>
<name>A0AAE2UUJ9_CLOBE</name>
<dbReference type="PANTHER" id="PTHR30217:SF10">
    <property type="entry name" value="23S RRNA 5-HYDROXYCYTIDINE C2501 SYNTHASE"/>
    <property type="match status" value="1"/>
</dbReference>
<protein>
    <submittedName>
        <fullName evidence="1">U32 family peptidase</fullName>
    </submittedName>
</protein>
<reference evidence="1" key="1">
    <citation type="submission" date="2020-11" db="EMBL/GenBank/DDBJ databases">
        <authorList>
            <person name="Thieme N."/>
            <person name="Liebl W."/>
            <person name="Zverlov V."/>
        </authorList>
    </citation>
    <scope>NUCLEOTIDE SEQUENCE</scope>
    <source>
        <strain evidence="1">NT08</strain>
    </source>
</reference>
<comment type="caution">
    <text evidence="1">The sequence shown here is derived from an EMBL/GenBank/DDBJ whole genome shotgun (WGS) entry which is preliminary data.</text>
</comment>
<dbReference type="Proteomes" id="UP000631418">
    <property type="component" value="Unassembled WGS sequence"/>
</dbReference>
<dbReference type="InterPro" id="IPR001539">
    <property type="entry name" value="Peptidase_U32"/>
</dbReference>
<dbReference type="RefSeq" id="WP_011967605.1">
    <property type="nucleotide sequence ID" value="NZ_CP053893.1"/>
</dbReference>
<sequence>MKYFSIPADFINDTIDKYNELNNIYEDSKLIETYGQLTDFGEFNKIGSGRSLRILPQVDMKELEKYVKYSLDKKIKFNYTLNSSCMGNNELSKSGMNQLYNFLKELSNIGVTSLTVAMPSVIELINTFGFDFKIKTSAICQVSSANKALFYKKLGVERVVIDEDISRKFDSIKEISSVFGDGVEVIVNSLCMKNCAYKMFHYNHESHNHEEISNKASGYYYNRCIYQISKDIRNPLKLNWIRPEDLKHYTNIGVNYFKIQGRQSVHKGNPVETLKCYFEENYNGNLIDLFTLFRKDNNYESNLPYIDNKSLNGFLEPFLNKNFCKENCSSCDYCLKYAEKAINIAQAEDLNRQIQEHHKISDSYINMLKEVY</sequence>
<dbReference type="EMBL" id="JADOEF010000001">
    <property type="protein sequence ID" value="MBF7807879.1"/>
    <property type="molecule type" value="Genomic_DNA"/>
</dbReference>
<dbReference type="PANTHER" id="PTHR30217">
    <property type="entry name" value="PEPTIDASE U32 FAMILY"/>
    <property type="match status" value="1"/>
</dbReference>
<dbReference type="AlphaFoldDB" id="A0AAE2UUJ9"/>
<evidence type="ECO:0000313" key="2">
    <source>
        <dbReference type="Proteomes" id="UP000631418"/>
    </source>
</evidence>
<accession>A0AAE2UUJ9</accession>
<gene>
    <name evidence="1" type="ORF">IS491_04055</name>
</gene>